<feature type="non-terminal residue" evidence="2">
    <location>
        <position position="1"/>
    </location>
</feature>
<reference evidence="2 3" key="1">
    <citation type="submission" date="2024-02" db="EMBL/GenBank/DDBJ databases">
        <title>High-quality chromosome-scale genome assembly of Pensacola bahiagrass (Paspalum notatum Flugge var. saurae).</title>
        <authorList>
            <person name="Vega J.M."/>
            <person name="Podio M."/>
            <person name="Orjuela J."/>
            <person name="Siena L.A."/>
            <person name="Pessino S.C."/>
            <person name="Combes M.C."/>
            <person name="Mariac C."/>
            <person name="Albertini E."/>
            <person name="Pupilli F."/>
            <person name="Ortiz J.P.A."/>
            <person name="Leblanc O."/>
        </authorList>
    </citation>
    <scope>NUCLEOTIDE SEQUENCE [LARGE SCALE GENOMIC DNA]</scope>
    <source>
        <strain evidence="2">R1</strain>
        <tissue evidence="2">Leaf</tissue>
    </source>
</reference>
<organism evidence="2 3">
    <name type="scientific">Paspalum notatum var. saurae</name>
    <dbReference type="NCBI Taxonomy" id="547442"/>
    <lineage>
        <taxon>Eukaryota</taxon>
        <taxon>Viridiplantae</taxon>
        <taxon>Streptophyta</taxon>
        <taxon>Embryophyta</taxon>
        <taxon>Tracheophyta</taxon>
        <taxon>Spermatophyta</taxon>
        <taxon>Magnoliopsida</taxon>
        <taxon>Liliopsida</taxon>
        <taxon>Poales</taxon>
        <taxon>Poaceae</taxon>
        <taxon>PACMAD clade</taxon>
        <taxon>Panicoideae</taxon>
        <taxon>Andropogonodae</taxon>
        <taxon>Paspaleae</taxon>
        <taxon>Paspalinae</taxon>
        <taxon>Paspalum</taxon>
    </lineage>
</organism>
<sequence>MDLANGRDDDAFLNGGVGAEETMRRRRRMKVEMVQEVIHGFLEKRRDGQGGENGLICQRDEEERLLSSLLTKLDELEKDPDSDVVEPHSVHHPGNGEQSKAVKLPDIAKDLNKIKRQNTITHLLLGTVIVLTAVWQVNEVSFLLWVQSKLSNPFKSLGDMIKASLKLRGRRPVTMESSLLPPVGVPDVSRADLPTLVIGGTGTEGRVGQAVQFVGFVKVEIRNLFATIIAKFQPPGHCSKHRFNKRGCELRRPLGLLGPKQSGPHTDCHLFFLHVSCVWKEGQGKAKAVAATEETGTSSVSIDRLVEFLFEGNLKKWAELIGSLLRYGSALEHVIPLAHWQHHP</sequence>
<gene>
    <name evidence="2" type="ORF">U9M48_023380</name>
</gene>
<proteinExistence type="predicted"/>
<dbReference type="AlphaFoldDB" id="A0AAQ3WVR2"/>
<evidence type="ECO:0000313" key="2">
    <source>
        <dbReference type="EMBL" id="WVZ75310.1"/>
    </source>
</evidence>
<keyword evidence="3" id="KW-1185">Reference proteome</keyword>
<protein>
    <submittedName>
        <fullName evidence="2">Uncharacterized protein</fullName>
    </submittedName>
</protein>
<dbReference type="PANTHER" id="PTHR35280:SF1">
    <property type="entry name" value="F17L21.9"/>
    <property type="match status" value="1"/>
</dbReference>
<dbReference type="EMBL" id="CP144749">
    <property type="protein sequence ID" value="WVZ75310.1"/>
    <property type="molecule type" value="Genomic_DNA"/>
</dbReference>
<feature type="region of interest" description="Disordered" evidence="1">
    <location>
        <begin position="77"/>
        <end position="99"/>
    </location>
</feature>
<accession>A0AAQ3WVR2</accession>
<name>A0AAQ3WVR2_PASNO</name>
<evidence type="ECO:0000313" key="3">
    <source>
        <dbReference type="Proteomes" id="UP001341281"/>
    </source>
</evidence>
<dbReference type="Proteomes" id="UP001341281">
    <property type="component" value="Chromosome 05"/>
</dbReference>
<dbReference type="PANTHER" id="PTHR35280">
    <property type="entry name" value="F17L21.9"/>
    <property type="match status" value="1"/>
</dbReference>
<feature type="compositionally biased region" description="Basic and acidic residues" evidence="1">
    <location>
        <begin position="77"/>
        <end position="89"/>
    </location>
</feature>
<evidence type="ECO:0000256" key="1">
    <source>
        <dbReference type="SAM" id="MobiDB-lite"/>
    </source>
</evidence>